<dbReference type="Pfam" id="PF06581">
    <property type="entry name" value="p31comet"/>
    <property type="match status" value="1"/>
</dbReference>
<accession>A0A9D4LL22</accession>
<dbReference type="Gene3D" id="3.30.900.20">
    <property type="match status" value="1"/>
</dbReference>
<reference evidence="1" key="2">
    <citation type="submission" date="2020-11" db="EMBL/GenBank/DDBJ databases">
        <authorList>
            <person name="McCartney M.A."/>
            <person name="Auch B."/>
            <person name="Kono T."/>
            <person name="Mallez S."/>
            <person name="Becker A."/>
            <person name="Gohl D.M."/>
            <person name="Silverstein K.A.T."/>
            <person name="Koren S."/>
            <person name="Bechman K.B."/>
            <person name="Herman A."/>
            <person name="Abrahante J.E."/>
            <person name="Garbe J."/>
        </authorList>
    </citation>
    <scope>NUCLEOTIDE SEQUENCE</scope>
    <source>
        <strain evidence="1">Duluth1</strain>
        <tissue evidence="1">Whole animal</tissue>
    </source>
</reference>
<dbReference type="InterPro" id="IPR009511">
    <property type="entry name" value="MAD1/Cdc20-bound-Mad2-bd"/>
</dbReference>
<comment type="caution">
    <text evidence="1">The sequence shown here is derived from an EMBL/GenBank/DDBJ whole genome shotgun (WGS) entry which is preliminary data.</text>
</comment>
<dbReference type="GO" id="GO:0005634">
    <property type="term" value="C:nucleus"/>
    <property type="evidence" value="ECO:0007669"/>
    <property type="project" value="InterPro"/>
</dbReference>
<evidence type="ECO:0008006" key="3">
    <source>
        <dbReference type="Google" id="ProtNLM"/>
    </source>
</evidence>
<proteinExistence type="predicted"/>
<gene>
    <name evidence="1" type="ORF">DPMN_102236</name>
</gene>
<dbReference type="AlphaFoldDB" id="A0A9D4LL22"/>
<dbReference type="PANTHER" id="PTHR15681">
    <property type="entry name" value="MAD2L1-BINDING PROTEIN"/>
    <property type="match status" value="1"/>
</dbReference>
<protein>
    <recommendedName>
        <fullName evidence="3">MAD2L1-binding protein</fullName>
    </recommendedName>
</protein>
<organism evidence="1 2">
    <name type="scientific">Dreissena polymorpha</name>
    <name type="common">Zebra mussel</name>
    <name type="synonym">Mytilus polymorpha</name>
    <dbReference type="NCBI Taxonomy" id="45954"/>
    <lineage>
        <taxon>Eukaryota</taxon>
        <taxon>Metazoa</taxon>
        <taxon>Spiralia</taxon>
        <taxon>Lophotrochozoa</taxon>
        <taxon>Mollusca</taxon>
        <taxon>Bivalvia</taxon>
        <taxon>Autobranchia</taxon>
        <taxon>Heteroconchia</taxon>
        <taxon>Euheterodonta</taxon>
        <taxon>Imparidentia</taxon>
        <taxon>Neoheterodontei</taxon>
        <taxon>Myida</taxon>
        <taxon>Dreissenoidea</taxon>
        <taxon>Dreissenidae</taxon>
        <taxon>Dreissena</taxon>
    </lineage>
</organism>
<dbReference type="EMBL" id="JAIWYP010000003">
    <property type="protein sequence ID" value="KAH3859422.1"/>
    <property type="molecule type" value="Genomic_DNA"/>
</dbReference>
<dbReference type="PANTHER" id="PTHR15681:SF1">
    <property type="entry name" value="MAD2L1-BINDING PROTEIN"/>
    <property type="match status" value="1"/>
</dbReference>
<sequence>MVQKLEEAMTNIQRAFEHCPEILQVMFTIGATTVTPKEVYLINMPPLNPDAENLSGKDSVKTLFRQLIMQDPLCNLKKISTSSTAVLLYGPRKSCINWFLPRPMFKTPVRGSKVEFQLCNTVGQGNHDLSKDFTVAELSGFEPFDISMGDTSSSPMASHRICGHSQSSEDSISADYVCIDSAISMDMYENDGSDDESEPNMSNIDTLLGSQSLKHLLLDSNLNSNNSKQMKKSASTSSILSQTSVILKSVSSVEDMDIGVTQLQDFHKIDSENIWYQSPISIKGYKISNDSLVQNS</sequence>
<reference evidence="1" key="1">
    <citation type="journal article" date="2019" name="bioRxiv">
        <title>The Genome of the Zebra Mussel, Dreissena polymorpha: A Resource for Invasive Species Research.</title>
        <authorList>
            <person name="McCartney M.A."/>
            <person name="Auch B."/>
            <person name="Kono T."/>
            <person name="Mallez S."/>
            <person name="Zhang Y."/>
            <person name="Obille A."/>
            <person name="Becker A."/>
            <person name="Abrahante J.E."/>
            <person name="Garbe J."/>
            <person name="Badalamenti J.P."/>
            <person name="Herman A."/>
            <person name="Mangelson H."/>
            <person name="Liachko I."/>
            <person name="Sullivan S."/>
            <person name="Sone E.D."/>
            <person name="Koren S."/>
            <person name="Silverstein K.A.T."/>
            <person name="Beckman K.B."/>
            <person name="Gohl D.M."/>
        </authorList>
    </citation>
    <scope>NUCLEOTIDE SEQUENCE</scope>
    <source>
        <strain evidence="1">Duluth1</strain>
        <tissue evidence="1">Whole animal</tissue>
    </source>
</reference>
<evidence type="ECO:0000313" key="2">
    <source>
        <dbReference type="Proteomes" id="UP000828390"/>
    </source>
</evidence>
<dbReference type="GO" id="GO:0007096">
    <property type="term" value="P:regulation of exit from mitosis"/>
    <property type="evidence" value="ECO:0007669"/>
    <property type="project" value="InterPro"/>
</dbReference>
<name>A0A9D4LL22_DREPO</name>
<dbReference type="InterPro" id="IPR053729">
    <property type="entry name" value="MAD2L1BP_domain_sf"/>
</dbReference>
<evidence type="ECO:0000313" key="1">
    <source>
        <dbReference type="EMBL" id="KAH3859422.1"/>
    </source>
</evidence>
<dbReference type="Proteomes" id="UP000828390">
    <property type="component" value="Unassembled WGS sequence"/>
</dbReference>
<keyword evidence="2" id="KW-1185">Reference proteome</keyword>